<dbReference type="OrthoDB" id="5141876at2"/>
<evidence type="ECO:0000256" key="1">
    <source>
        <dbReference type="ARBA" id="ARBA00001470"/>
    </source>
</evidence>
<evidence type="ECO:0000313" key="6">
    <source>
        <dbReference type="Proteomes" id="UP000008457"/>
    </source>
</evidence>
<dbReference type="eggNOG" id="COG2942">
    <property type="taxonomic scope" value="Bacteria"/>
</dbReference>
<dbReference type="RefSeq" id="WP_013781700.1">
    <property type="nucleotide sequence ID" value="NC_015520.1"/>
</dbReference>
<dbReference type="KEGG" id="mas:Mahau_2100"/>
<dbReference type="SUPFAM" id="SSF48208">
    <property type="entry name" value="Six-hairpin glycosidases"/>
    <property type="match status" value="1"/>
</dbReference>
<keyword evidence="3 4" id="KW-0413">Isomerase</keyword>
<evidence type="ECO:0000256" key="4">
    <source>
        <dbReference type="HAMAP-Rule" id="MF_00929"/>
    </source>
</evidence>
<dbReference type="InterPro" id="IPR028584">
    <property type="entry name" value="Cellobiose_2_epim"/>
</dbReference>
<dbReference type="InterPro" id="IPR012341">
    <property type="entry name" value="6hp_glycosidase-like_sf"/>
</dbReference>
<evidence type="ECO:0000256" key="3">
    <source>
        <dbReference type="ARBA" id="ARBA00023235"/>
    </source>
</evidence>
<dbReference type="EC" id="5.1.3.11" evidence="4"/>
<organism evidence="5 6">
    <name type="scientific">Mahella australiensis (strain DSM 15567 / CIP 107919 / 50-1 BON)</name>
    <dbReference type="NCBI Taxonomy" id="697281"/>
    <lineage>
        <taxon>Bacteria</taxon>
        <taxon>Bacillati</taxon>
        <taxon>Bacillota</taxon>
        <taxon>Clostridia</taxon>
        <taxon>Thermoanaerobacterales</taxon>
        <taxon>Thermoanaerobacterales Family IV. Incertae Sedis</taxon>
        <taxon>Mahella</taxon>
    </lineage>
</organism>
<dbReference type="Proteomes" id="UP000008457">
    <property type="component" value="Chromosome"/>
</dbReference>
<reference evidence="6" key="1">
    <citation type="submission" date="2010-11" db="EMBL/GenBank/DDBJ databases">
        <title>The complete genome of Mahella australiensis DSM 15567.</title>
        <authorList>
            <consortium name="US DOE Joint Genome Institute (JGI-PGF)"/>
            <person name="Lucas S."/>
            <person name="Copeland A."/>
            <person name="Lapidus A."/>
            <person name="Bruce D."/>
            <person name="Goodwin L."/>
            <person name="Pitluck S."/>
            <person name="Kyrpides N."/>
            <person name="Mavromatis K."/>
            <person name="Pagani I."/>
            <person name="Ivanova N."/>
            <person name="Teshima H."/>
            <person name="Brettin T."/>
            <person name="Detter J.C."/>
            <person name="Han C."/>
            <person name="Tapia R."/>
            <person name="Land M."/>
            <person name="Hauser L."/>
            <person name="Markowitz V."/>
            <person name="Cheng J.-F."/>
            <person name="Hugenholtz P."/>
            <person name="Woyke T."/>
            <person name="Wu D."/>
            <person name="Spring S."/>
            <person name="Pukall R."/>
            <person name="Steenblock K."/>
            <person name="Schneider S."/>
            <person name="Klenk H.-P."/>
            <person name="Eisen J.A."/>
        </authorList>
    </citation>
    <scope>NUCLEOTIDE SEQUENCE [LARGE SCALE GENOMIC DNA]</scope>
    <source>
        <strain evidence="6">DSM 15567 / CIP 107919 / 50-1 BON</strain>
    </source>
</reference>
<evidence type="ECO:0000256" key="2">
    <source>
        <dbReference type="ARBA" id="ARBA00008558"/>
    </source>
</evidence>
<name>F4A2K6_MAHA5</name>
<dbReference type="STRING" id="697281.Mahau_2100"/>
<dbReference type="InterPro" id="IPR010819">
    <property type="entry name" value="AGE/CE"/>
</dbReference>
<dbReference type="Pfam" id="PF07221">
    <property type="entry name" value="GlcNAc_2-epim"/>
    <property type="match status" value="1"/>
</dbReference>
<dbReference type="GO" id="GO:0047736">
    <property type="term" value="F:cellobiose epimerase activity"/>
    <property type="evidence" value="ECO:0007669"/>
    <property type="project" value="UniProtKB-UniRule"/>
</dbReference>
<dbReference type="HOGENOM" id="CLU_046651_3_0_9"/>
<dbReference type="GO" id="GO:0005975">
    <property type="term" value="P:carbohydrate metabolic process"/>
    <property type="evidence" value="ECO:0007669"/>
    <property type="project" value="InterPro"/>
</dbReference>
<comment type="function">
    <text evidence="4">Catalyzes the reversible epimerization of cellobiose to 4-O-beta-D-glucopyranosyl-D-mannose (Glc-Man).</text>
</comment>
<dbReference type="Gene3D" id="1.50.10.10">
    <property type="match status" value="1"/>
</dbReference>
<proteinExistence type="inferred from homology"/>
<evidence type="ECO:0000313" key="5">
    <source>
        <dbReference type="EMBL" id="AEE97272.1"/>
    </source>
</evidence>
<gene>
    <name evidence="5" type="ordered locus">Mahau_2100</name>
</gene>
<comment type="catalytic activity">
    <reaction evidence="1 4">
        <text>D-cellobiose = beta-D-glucosyl-(1-&gt;4)-D-mannopyranose</text>
        <dbReference type="Rhea" id="RHEA:23384"/>
        <dbReference type="ChEBI" id="CHEBI:17057"/>
        <dbReference type="ChEBI" id="CHEBI:47931"/>
        <dbReference type="EC" id="5.1.3.11"/>
    </reaction>
</comment>
<dbReference type="EMBL" id="CP002360">
    <property type="protein sequence ID" value="AEE97272.1"/>
    <property type="molecule type" value="Genomic_DNA"/>
</dbReference>
<dbReference type="AlphaFoldDB" id="F4A2K6"/>
<protein>
    <recommendedName>
        <fullName evidence="4">Cellobiose 2-epimerase</fullName>
        <shortName evidence="4">CE</shortName>
        <ecNumber evidence="4">5.1.3.11</ecNumber>
    </recommendedName>
</protein>
<reference evidence="5 6" key="2">
    <citation type="journal article" date="2011" name="Stand. Genomic Sci.">
        <title>Complete genome sequence of Mahella australiensis type strain (50-1 BON).</title>
        <authorList>
            <person name="Sikorski J."/>
            <person name="Teshima H."/>
            <person name="Nolan M."/>
            <person name="Lucas S."/>
            <person name="Hammon N."/>
            <person name="Deshpande S."/>
            <person name="Cheng J.F."/>
            <person name="Pitluck S."/>
            <person name="Liolios K."/>
            <person name="Pagani I."/>
            <person name="Ivanova N."/>
            <person name="Huntemann M."/>
            <person name="Mavromatis K."/>
            <person name="Ovchinikova G."/>
            <person name="Pati A."/>
            <person name="Tapia R."/>
            <person name="Han C."/>
            <person name="Goodwin L."/>
            <person name="Chen A."/>
            <person name="Palaniappan K."/>
            <person name="Land M."/>
            <person name="Hauser L."/>
            <person name="Ngatchou-Djao O.D."/>
            <person name="Rohde M."/>
            <person name="Pukall R."/>
            <person name="Spring S."/>
            <person name="Abt B."/>
            <person name="Goker M."/>
            <person name="Detter J.C."/>
            <person name="Woyke T."/>
            <person name="Bristow J."/>
            <person name="Markowitz V."/>
            <person name="Hugenholtz P."/>
            <person name="Eisen J.A."/>
            <person name="Kyrpides N.C."/>
            <person name="Klenk H.P."/>
            <person name="Lapidus A."/>
        </authorList>
    </citation>
    <scope>NUCLEOTIDE SEQUENCE [LARGE SCALE GENOMIC DNA]</scope>
    <source>
        <strain evidence="6">DSM 15567 / CIP 107919 / 50-1 BON</strain>
    </source>
</reference>
<sequence>MVGEELRHFYNAMEAEARSILAFWEKYAPDPQGGFYGVVDAELKPHTDARRHIVLNARLIWTFAAACRTLGDQNYKEMAQRAYDYVLSNFIDDEFGGAFWELNSDGTVYDTTKRTYGQAFVIYGLSEYYAAFGDERALGQAVAVYRSLEEHVYDKQNKGYYEALTRDWKFEQRMQVSNINPYSSATKTMNTHLHLLEAYTALYKAWSDAGLRDKLYQQIEIMIEKIIDHNTWHFKLFFDDQWNSLSPVVSYGHDIEGSWLLWEAAEALGDDRLKERVKVVSLNMAQAVLKEGWHKNGGIINESMPEGVVDLHRVWWVQAEAVVGFLNAWQLTGEDKYLDAAKAVWEFVDKELIDHVNGGWFSFAISDQKHANRIDGWTCPYHNTRMCLELMQRLEGVQDHGSK</sequence>
<dbReference type="HAMAP" id="MF_00929">
    <property type="entry name" value="Cellobiose_2_epim"/>
    <property type="match status" value="1"/>
</dbReference>
<comment type="similarity">
    <text evidence="4">Belongs to the cellobiose 2-epimerase family.</text>
</comment>
<dbReference type="PANTHER" id="PTHR15108">
    <property type="entry name" value="N-ACYLGLUCOSAMINE-2-EPIMERASE"/>
    <property type="match status" value="1"/>
</dbReference>
<comment type="similarity">
    <text evidence="2">Belongs to the N-acylglucosamine 2-epimerase family.</text>
</comment>
<keyword evidence="6" id="KW-1185">Reference proteome</keyword>
<dbReference type="InterPro" id="IPR008928">
    <property type="entry name" value="6-hairpin_glycosidase_sf"/>
</dbReference>
<accession>F4A2K6</accession>